<organism evidence="1 2">
    <name type="scientific">Nonomuraea typhae</name>
    <dbReference type="NCBI Taxonomy" id="2603600"/>
    <lineage>
        <taxon>Bacteria</taxon>
        <taxon>Bacillati</taxon>
        <taxon>Actinomycetota</taxon>
        <taxon>Actinomycetes</taxon>
        <taxon>Streptosporangiales</taxon>
        <taxon>Streptosporangiaceae</taxon>
        <taxon>Nonomuraea</taxon>
    </lineage>
</organism>
<keyword evidence="2" id="KW-1185">Reference proteome</keyword>
<evidence type="ECO:0000313" key="2">
    <source>
        <dbReference type="Proteomes" id="UP001612741"/>
    </source>
</evidence>
<reference evidence="1 2" key="1">
    <citation type="submission" date="2024-10" db="EMBL/GenBank/DDBJ databases">
        <title>The Natural Products Discovery Center: Release of the First 8490 Sequenced Strains for Exploring Actinobacteria Biosynthetic Diversity.</title>
        <authorList>
            <person name="Kalkreuter E."/>
            <person name="Kautsar S.A."/>
            <person name="Yang D."/>
            <person name="Bader C.D."/>
            <person name="Teijaro C.N."/>
            <person name="Fluegel L."/>
            <person name="Davis C.M."/>
            <person name="Simpson J.R."/>
            <person name="Lauterbach L."/>
            <person name="Steele A.D."/>
            <person name="Gui C."/>
            <person name="Meng S."/>
            <person name="Li G."/>
            <person name="Viehrig K."/>
            <person name="Ye F."/>
            <person name="Su P."/>
            <person name="Kiefer A.F."/>
            <person name="Nichols A."/>
            <person name="Cepeda A.J."/>
            <person name="Yan W."/>
            <person name="Fan B."/>
            <person name="Jiang Y."/>
            <person name="Adhikari A."/>
            <person name="Zheng C.-J."/>
            <person name="Schuster L."/>
            <person name="Cowan T.M."/>
            <person name="Smanski M.J."/>
            <person name="Chevrette M.G."/>
            <person name="De Carvalho L.P.S."/>
            <person name="Shen B."/>
        </authorList>
    </citation>
    <scope>NUCLEOTIDE SEQUENCE [LARGE SCALE GENOMIC DNA]</scope>
    <source>
        <strain evidence="1 2">NPDC050545</strain>
    </source>
</reference>
<accession>A0ABW7YZB7</accession>
<sequence>MRHFIRTRLADDVCEIANLNYWAYWLGEVTEPQTSDLFMVNLTSKTWRGTQLLRHLASKLHAGNPYVDVVVHSLWALVMLRPSAVEQGMEEALEGEAGRALDEDGLSQQSRRELEAVVYALRMIRRG</sequence>
<dbReference type="RefSeq" id="WP_397083352.1">
    <property type="nucleotide sequence ID" value="NZ_JBITGY010000005.1"/>
</dbReference>
<protein>
    <submittedName>
        <fullName evidence="1">Uncharacterized protein</fullName>
    </submittedName>
</protein>
<dbReference type="EMBL" id="JBITGY010000005">
    <property type="protein sequence ID" value="MFI6499819.1"/>
    <property type="molecule type" value="Genomic_DNA"/>
</dbReference>
<name>A0ABW7YZB7_9ACTN</name>
<evidence type="ECO:0000313" key="1">
    <source>
        <dbReference type="EMBL" id="MFI6499819.1"/>
    </source>
</evidence>
<gene>
    <name evidence="1" type="ORF">ACIBG2_20690</name>
</gene>
<dbReference type="Proteomes" id="UP001612741">
    <property type="component" value="Unassembled WGS sequence"/>
</dbReference>
<proteinExistence type="predicted"/>
<comment type="caution">
    <text evidence="1">The sequence shown here is derived from an EMBL/GenBank/DDBJ whole genome shotgun (WGS) entry which is preliminary data.</text>
</comment>